<dbReference type="SUPFAM" id="SSF52402">
    <property type="entry name" value="Adenine nucleotide alpha hydrolases-like"/>
    <property type="match status" value="2"/>
</dbReference>
<dbReference type="GO" id="GO:0005524">
    <property type="term" value="F:ATP binding"/>
    <property type="evidence" value="ECO:0007669"/>
    <property type="project" value="UniProtKB-KW"/>
</dbReference>
<feature type="domain" description="UspA" evidence="4">
    <location>
        <begin position="152"/>
        <end position="285"/>
    </location>
</feature>
<evidence type="ECO:0000259" key="4">
    <source>
        <dbReference type="Pfam" id="PF00582"/>
    </source>
</evidence>
<dbReference type="InterPro" id="IPR014729">
    <property type="entry name" value="Rossmann-like_a/b/a_fold"/>
</dbReference>
<dbReference type="PANTHER" id="PTHR46268">
    <property type="entry name" value="STRESS RESPONSE PROTEIN NHAX"/>
    <property type="match status" value="1"/>
</dbReference>
<dbReference type="InterPro" id="IPR006015">
    <property type="entry name" value="Universal_stress_UspA"/>
</dbReference>
<accession>A0A846ZBM3</accession>
<dbReference type="Proteomes" id="UP000579250">
    <property type="component" value="Unassembled WGS sequence"/>
</dbReference>
<evidence type="ECO:0000256" key="2">
    <source>
        <dbReference type="ARBA" id="ARBA00022741"/>
    </source>
</evidence>
<keyword evidence="3" id="KW-0067">ATP-binding</keyword>
<protein>
    <submittedName>
        <fullName evidence="5">Universal stress protein</fullName>
    </submittedName>
</protein>
<dbReference type="AlphaFoldDB" id="A0A846ZBM3"/>
<evidence type="ECO:0000256" key="3">
    <source>
        <dbReference type="ARBA" id="ARBA00022840"/>
    </source>
</evidence>
<evidence type="ECO:0000256" key="1">
    <source>
        <dbReference type="ARBA" id="ARBA00008791"/>
    </source>
</evidence>
<dbReference type="InterPro" id="IPR006016">
    <property type="entry name" value="UspA"/>
</dbReference>
<dbReference type="RefSeq" id="WP_067637389.1">
    <property type="nucleotide sequence ID" value="NZ_JAAXPI010000069.1"/>
</dbReference>
<dbReference type="Gene3D" id="3.40.50.620">
    <property type="entry name" value="HUPs"/>
    <property type="match status" value="2"/>
</dbReference>
<comment type="caution">
    <text evidence="5">The sequence shown here is derived from an EMBL/GenBank/DDBJ whole genome shotgun (WGS) entry which is preliminary data.</text>
</comment>
<sequence>MSEQPVTGVLVGYDGSEGSARALEWAAEDARRRGAPLTVLHSWDVRAGGLAAMPAIDPRAAAQDILNAGIERAQEVAADLKVRAVLARAPAAARLIEASGTAELIVLGPRGTGGFAGLTLGSVGAQVAAYASCPVVIVRGDPDQGPQQGPGRVVVGMDGSPASRAALALAFAEADAHGLSLRALVAWDPLPGKELPPLVDEAGLRAAAEARLARLMAPLRERHPGVEAEIEVVTGVPRKVLMDAAGEARLLVVGSRGVGGFRGLLLGSVSHALVHHAPVPVAVVHASAESEAGRPA</sequence>
<comment type="similarity">
    <text evidence="1">Belongs to the universal stress protein A family.</text>
</comment>
<feature type="domain" description="UspA" evidence="4">
    <location>
        <begin position="9"/>
        <end position="139"/>
    </location>
</feature>
<proteinExistence type="inferred from homology"/>
<name>A0A846ZBM3_9ACTN</name>
<organism evidence="5 6">
    <name type="scientific">Actinomadura latina</name>
    <dbReference type="NCBI Taxonomy" id="163603"/>
    <lineage>
        <taxon>Bacteria</taxon>
        <taxon>Bacillati</taxon>
        <taxon>Actinomycetota</taxon>
        <taxon>Actinomycetes</taxon>
        <taxon>Streptosporangiales</taxon>
        <taxon>Thermomonosporaceae</taxon>
        <taxon>Actinomadura</taxon>
    </lineage>
</organism>
<gene>
    <name evidence="5" type="ORF">HGB48_30600</name>
</gene>
<evidence type="ECO:0000313" key="6">
    <source>
        <dbReference type="Proteomes" id="UP000579250"/>
    </source>
</evidence>
<keyword evidence="6" id="KW-1185">Reference proteome</keyword>
<dbReference type="EMBL" id="JAAXPI010000069">
    <property type="protein sequence ID" value="NKZ08048.1"/>
    <property type="molecule type" value="Genomic_DNA"/>
</dbReference>
<evidence type="ECO:0000313" key="5">
    <source>
        <dbReference type="EMBL" id="NKZ08048.1"/>
    </source>
</evidence>
<keyword evidence="2" id="KW-0547">Nucleotide-binding</keyword>
<reference evidence="5 6" key="1">
    <citation type="submission" date="2020-04" db="EMBL/GenBank/DDBJ databases">
        <title>MicrobeNet Type strains.</title>
        <authorList>
            <person name="Nicholson A.C."/>
        </authorList>
    </citation>
    <scope>NUCLEOTIDE SEQUENCE [LARGE SCALE GENOMIC DNA]</scope>
    <source>
        <strain evidence="5 6">ATCC BAA-277</strain>
    </source>
</reference>
<dbReference type="PRINTS" id="PR01438">
    <property type="entry name" value="UNVRSLSTRESS"/>
</dbReference>
<dbReference type="Pfam" id="PF00582">
    <property type="entry name" value="Usp"/>
    <property type="match status" value="2"/>
</dbReference>
<dbReference type="PANTHER" id="PTHR46268:SF27">
    <property type="entry name" value="UNIVERSAL STRESS PROTEIN RV2623"/>
    <property type="match status" value="1"/>
</dbReference>